<dbReference type="Gene3D" id="3.60.21.10">
    <property type="match status" value="1"/>
</dbReference>
<dbReference type="EMBL" id="FNGS01000005">
    <property type="protein sequence ID" value="SDM21097.1"/>
    <property type="molecule type" value="Genomic_DNA"/>
</dbReference>
<name>A0A1G9RE17_9BACT</name>
<comment type="similarity">
    <text evidence="1">Belongs to the metallophosphoesterase superfamily. YfcE family.</text>
</comment>
<evidence type="ECO:0000256" key="1">
    <source>
        <dbReference type="ARBA" id="ARBA00008950"/>
    </source>
</evidence>
<dbReference type="STRING" id="563176.SAMN04488090_2842"/>
<dbReference type="Proteomes" id="UP000198901">
    <property type="component" value="Unassembled WGS sequence"/>
</dbReference>
<dbReference type="AlphaFoldDB" id="A0A1G9RE17"/>
<dbReference type="RefSeq" id="WP_093203374.1">
    <property type="nucleotide sequence ID" value="NZ_FNGS01000005.1"/>
</dbReference>
<gene>
    <name evidence="3" type="ORF">SAMN04488090_2842</name>
</gene>
<sequence>MTRIFLFSDTHGWFDPTLETYCRAADEIWHAGDWGPGVADQLRIFGKPVRGVYGNIDTTEIRTEFPLHLRFSCEDLIIGMTHIAGVPGRYKPDARQLFAEGLPDIFVCGHSHILRVERDPAKNNLLFINPGAAGREGFHRMRTALRFSIEGRRVFGMEVIELGKRGAIPDNFAG</sequence>
<organism evidence="3 4">
    <name type="scientific">Siphonobacter aquaeclarae</name>
    <dbReference type="NCBI Taxonomy" id="563176"/>
    <lineage>
        <taxon>Bacteria</taxon>
        <taxon>Pseudomonadati</taxon>
        <taxon>Bacteroidota</taxon>
        <taxon>Cytophagia</taxon>
        <taxon>Cytophagales</taxon>
        <taxon>Cytophagaceae</taxon>
        <taxon>Siphonobacter</taxon>
    </lineage>
</organism>
<dbReference type="InterPro" id="IPR029052">
    <property type="entry name" value="Metallo-depent_PP-like"/>
</dbReference>
<keyword evidence="4" id="KW-1185">Reference proteome</keyword>
<evidence type="ECO:0000259" key="2">
    <source>
        <dbReference type="Pfam" id="PF12850"/>
    </source>
</evidence>
<protein>
    <recommendedName>
        <fullName evidence="2">Calcineurin-like phosphoesterase domain-containing protein</fullName>
    </recommendedName>
</protein>
<dbReference type="SUPFAM" id="SSF56300">
    <property type="entry name" value="Metallo-dependent phosphatases"/>
    <property type="match status" value="1"/>
</dbReference>
<accession>A0A1G9RE17</accession>
<dbReference type="Pfam" id="PF12850">
    <property type="entry name" value="Metallophos_2"/>
    <property type="match status" value="1"/>
</dbReference>
<dbReference type="OrthoDB" id="9785951at2"/>
<proteinExistence type="inferred from homology"/>
<dbReference type="InterPro" id="IPR024654">
    <property type="entry name" value="Calcineurin-like_PHP_lpxH"/>
</dbReference>
<feature type="domain" description="Calcineurin-like phosphoesterase" evidence="2">
    <location>
        <begin position="3"/>
        <end position="150"/>
    </location>
</feature>
<evidence type="ECO:0000313" key="3">
    <source>
        <dbReference type="EMBL" id="SDM21097.1"/>
    </source>
</evidence>
<evidence type="ECO:0000313" key="4">
    <source>
        <dbReference type="Proteomes" id="UP000198901"/>
    </source>
</evidence>
<reference evidence="3 4" key="1">
    <citation type="submission" date="2016-10" db="EMBL/GenBank/DDBJ databases">
        <authorList>
            <person name="de Groot N.N."/>
        </authorList>
    </citation>
    <scope>NUCLEOTIDE SEQUENCE [LARGE SCALE GENOMIC DNA]</scope>
    <source>
        <strain evidence="3 4">DSM 21668</strain>
    </source>
</reference>